<dbReference type="EMBL" id="FNDU01000002">
    <property type="protein sequence ID" value="SDH68583.1"/>
    <property type="molecule type" value="Genomic_DNA"/>
</dbReference>
<organism evidence="2 3">
    <name type="scientific">Alteribacillus bidgolensis</name>
    <dbReference type="NCBI Taxonomy" id="930129"/>
    <lineage>
        <taxon>Bacteria</taxon>
        <taxon>Bacillati</taxon>
        <taxon>Bacillota</taxon>
        <taxon>Bacilli</taxon>
        <taxon>Bacillales</taxon>
        <taxon>Bacillaceae</taxon>
        <taxon>Alteribacillus</taxon>
    </lineage>
</organism>
<dbReference type="RefSeq" id="WP_091581272.1">
    <property type="nucleotide sequence ID" value="NZ_FNDU01000002.1"/>
</dbReference>
<feature type="transmembrane region" description="Helical" evidence="1">
    <location>
        <begin position="29"/>
        <end position="47"/>
    </location>
</feature>
<name>A0A1G8EF90_9BACI</name>
<accession>A0A1G8EF90</accession>
<evidence type="ECO:0000313" key="2">
    <source>
        <dbReference type="EMBL" id="SDH68583.1"/>
    </source>
</evidence>
<proteinExistence type="predicted"/>
<keyword evidence="1" id="KW-0812">Transmembrane</keyword>
<keyword evidence="1" id="KW-0472">Membrane</keyword>
<feature type="transmembrane region" description="Helical" evidence="1">
    <location>
        <begin position="54"/>
        <end position="70"/>
    </location>
</feature>
<keyword evidence="3" id="KW-1185">Reference proteome</keyword>
<sequence>MLDKKRNKIAAGAVILLVLFILLEDRVFPILTLCLAGISFYAGAKLLKKEQSKMMIGTGLGFILAGAFILTGGLPVFITITGFVIVLYVVRNYLRRKKADSTVISS</sequence>
<dbReference type="STRING" id="930129.SAMN05216352_102202"/>
<evidence type="ECO:0000313" key="3">
    <source>
        <dbReference type="Proteomes" id="UP000199017"/>
    </source>
</evidence>
<dbReference type="Proteomes" id="UP000199017">
    <property type="component" value="Unassembled WGS sequence"/>
</dbReference>
<dbReference type="AlphaFoldDB" id="A0A1G8EF90"/>
<evidence type="ECO:0000256" key="1">
    <source>
        <dbReference type="SAM" id="Phobius"/>
    </source>
</evidence>
<keyword evidence="1" id="KW-1133">Transmembrane helix</keyword>
<reference evidence="2 3" key="1">
    <citation type="submission" date="2016-10" db="EMBL/GenBank/DDBJ databases">
        <authorList>
            <person name="de Groot N.N."/>
        </authorList>
    </citation>
    <scope>NUCLEOTIDE SEQUENCE [LARGE SCALE GENOMIC DNA]</scope>
    <source>
        <strain evidence="3">P4B,CCM 7963,CECT 7998,DSM 25260,IBRC-M 10614,KCTC 13821</strain>
    </source>
</reference>
<protein>
    <submittedName>
        <fullName evidence="2">Uncharacterized protein</fullName>
    </submittedName>
</protein>
<gene>
    <name evidence="2" type="ORF">SAMN05216352_102202</name>
</gene>